<evidence type="ECO:0000313" key="3">
    <source>
        <dbReference type="Proteomes" id="UP000630135"/>
    </source>
</evidence>
<reference evidence="3" key="3">
    <citation type="journal article" date="2019" name="Int. J. Syst. Evol. Microbiol.">
        <title>The Global Catalogue of Microorganisms (GCM) 10K type strain sequencing project: providing services to taxonomists for standard genome sequencing and annotation.</title>
        <authorList>
            <consortium name="The Broad Institute Genomics Platform"/>
            <consortium name="The Broad Institute Genome Sequencing Center for Infectious Disease"/>
            <person name="Wu L."/>
            <person name="Ma J."/>
        </authorList>
    </citation>
    <scope>NUCLEOTIDE SEQUENCE [LARGE SCALE GENOMIC DNA]</scope>
    <source>
        <strain evidence="3">CGMCC 1.8884</strain>
    </source>
</reference>
<dbReference type="Proteomes" id="UP000652720">
    <property type="component" value="Unassembled WGS sequence"/>
</dbReference>
<dbReference type="RefSeq" id="WP_017871055.1">
    <property type="nucleotide sequence ID" value="NZ_BMLZ01000008.1"/>
</dbReference>
<protein>
    <submittedName>
        <fullName evidence="1">Uncharacterized protein</fullName>
    </submittedName>
</protein>
<sequence length="138" mass="15614">MTQRTEEQYLDQLMQIEFAVLGFFDDHPELTDAVVDSAYEELAKRYRAEATAHEYKPGKLDGLRLELHDTLLPLAEMLVGRPDNVMPYAPVSAQAMQDVFKRLRVSIKRWGKVGGRQAYLNFIGGQLGGLELDGLDED</sequence>
<evidence type="ECO:0000313" key="2">
    <source>
        <dbReference type="EMBL" id="GGP29218.1"/>
    </source>
</evidence>
<dbReference type="AlphaFoldDB" id="A0AAV4K573"/>
<dbReference type="Proteomes" id="UP000630135">
    <property type="component" value="Unassembled WGS sequence"/>
</dbReference>
<dbReference type="EMBL" id="BMMA01000005">
    <property type="protein sequence ID" value="GGI76276.1"/>
    <property type="molecule type" value="Genomic_DNA"/>
</dbReference>
<evidence type="ECO:0000313" key="4">
    <source>
        <dbReference type="Proteomes" id="UP000652720"/>
    </source>
</evidence>
<reference evidence="1" key="4">
    <citation type="submission" date="2023-08" db="EMBL/GenBank/DDBJ databases">
        <authorList>
            <person name="Sun Q."/>
            <person name="Zhou Y."/>
        </authorList>
    </citation>
    <scope>NUCLEOTIDE SEQUENCE</scope>
    <source>
        <strain evidence="2">CGMCC 1.8884</strain>
        <strain evidence="1">CGMCC 1.8885</strain>
    </source>
</reference>
<reference evidence="1" key="2">
    <citation type="journal article" date="2014" name="Int. J. Syst. Evol. Microbiol.">
        <title>Complete genome sequence of Corynebacterium casei LMG S-19264T (=DSM 44701T), isolated from a smear-ripened cheese.</title>
        <authorList>
            <consortium name="US DOE Joint Genome Institute (JGI-PGF)"/>
            <person name="Walter F."/>
            <person name="Albersmeier A."/>
            <person name="Kalinowski J."/>
            <person name="Ruckert C."/>
        </authorList>
    </citation>
    <scope>NUCLEOTIDE SEQUENCE</scope>
    <source>
        <strain evidence="1">CGMCC 1.8885</strain>
    </source>
</reference>
<organism evidence="1 4">
    <name type="scientific">Deinococcus wulumuqiensis</name>
    <dbReference type="NCBI Taxonomy" id="980427"/>
    <lineage>
        <taxon>Bacteria</taxon>
        <taxon>Thermotogati</taxon>
        <taxon>Deinococcota</taxon>
        <taxon>Deinococci</taxon>
        <taxon>Deinococcales</taxon>
        <taxon>Deinococcaceae</taxon>
        <taxon>Deinococcus</taxon>
    </lineage>
</organism>
<reference evidence="2" key="1">
    <citation type="journal article" date="2014" name="Int. J. Syst. Evol. Microbiol.">
        <title>Complete genome of a new Firmicutes species belonging to the dominant human colonic microbiota ('Ruminococcus bicirculans') reveals two chromosomes and a selective capacity to utilize plant glucans.</title>
        <authorList>
            <consortium name="NISC Comparative Sequencing Program"/>
            <person name="Wegmann U."/>
            <person name="Louis P."/>
            <person name="Goesmann A."/>
            <person name="Henrissat B."/>
            <person name="Duncan S.H."/>
            <person name="Flint H.J."/>
        </authorList>
    </citation>
    <scope>NUCLEOTIDE SEQUENCE</scope>
    <source>
        <strain evidence="2">CGMCC 1.8884</strain>
    </source>
</reference>
<comment type="caution">
    <text evidence="1">The sequence shown here is derived from an EMBL/GenBank/DDBJ whole genome shotgun (WGS) entry which is preliminary data.</text>
</comment>
<keyword evidence="3" id="KW-1185">Reference proteome</keyword>
<gene>
    <name evidence="2" type="ORF">GCM10008021_08690</name>
    <name evidence="1" type="ORF">GCM10010914_08160</name>
</gene>
<accession>A0AAV4K573</accession>
<proteinExistence type="predicted"/>
<name>A0AAV4K573_9DEIO</name>
<dbReference type="EMBL" id="BMLZ01000008">
    <property type="protein sequence ID" value="GGP29218.1"/>
    <property type="molecule type" value="Genomic_DNA"/>
</dbReference>
<evidence type="ECO:0000313" key="1">
    <source>
        <dbReference type="EMBL" id="GGI76276.1"/>
    </source>
</evidence>
<dbReference type="GeneID" id="59163763"/>